<proteinExistence type="predicted"/>
<protein>
    <submittedName>
        <fullName evidence="1">Uncharacterized protein</fullName>
    </submittedName>
</protein>
<dbReference type="EMBL" id="JAWZYT010002273">
    <property type="protein sequence ID" value="KAK4305447.1"/>
    <property type="molecule type" value="Genomic_DNA"/>
</dbReference>
<evidence type="ECO:0000313" key="1">
    <source>
        <dbReference type="EMBL" id="KAK4305447.1"/>
    </source>
</evidence>
<sequence>MVKWKCVVVLMERTLGDERVTTAPWEIRASLYILLGVSGKWQYFVTASLLTRTLGNWQSHLLRPKYTTKAFTTFLYLLPPSTSSTSFPHQLPPPPFPINFIHLLPHQLPPPPFPINFLHLLPPSTSSTSFPHQFPPPPFPINFLHLLSPSISSTSSFGSRPCHKTLSTALS</sequence>
<evidence type="ECO:0000313" key="2">
    <source>
        <dbReference type="Proteomes" id="UP001292094"/>
    </source>
</evidence>
<dbReference type="AlphaFoldDB" id="A0AAE1U0Y0"/>
<organism evidence="1 2">
    <name type="scientific">Petrolisthes manimaculis</name>
    <dbReference type="NCBI Taxonomy" id="1843537"/>
    <lineage>
        <taxon>Eukaryota</taxon>
        <taxon>Metazoa</taxon>
        <taxon>Ecdysozoa</taxon>
        <taxon>Arthropoda</taxon>
        <taxon>Crustacea</taxon>
        <taxon>Multicrustacea</taxon>
        <taxon>Malacostraca</taxon>
        <taxon>Eumalacostraca</taxon>
        <taxon>Eucarida</taxon>
        <taxon>Decapoda</taxon>
        <taxon>Pleocyemata</taxon>
        <taxon>Anomura</taxon>
        <taxon>Galatheoidea</taxon>
        <taxon>Porcellanidae</taxon>
        <taxon>Petrolisthes</taxon>
    </lineage>
</organism>
<reference evidence="1" key="1">
    <citation type="submission" date="2023-11" db="EMBL/GenBank/DDBJ databases">
        <title>Genome assemblies of two species of porcelain crab, Petrolisthes cinctipes and Petrolisthes manimaculis (Anomura: Porcellanidae).</title>
        <authorList>
            <person name="Angst P."/>
        </authorList>
    </citation>
    <scope>NUCLEOTIDE SEQUENCE</scope>
    <source>
        <strain evidence="1">PB745_02</strain>
        <tissue evidence="1">Gill</tissue>
    </source>
</reference>
<name>A0AAE1U0Y0_9EUCA</name>
<accession>A0AAE1U0Y0</accession>
<dbReference type="Proteomes" id="UP001292094">
    <property type="component" value="Unassembled WGS sequence"/>
</dbReference>
<gene>
    <name evidence="1" type="ORF">Pmani_022655</name>
</gene>
<keyword evidence="2" id="KW-1185">Reference proteome</keyword>
<comment type="caution">
    <text evidence="1">The sequence shown here is derived from an EMBL/GenBank/DDBJ whole genome shotgun (WGS) entry which is preliminary data.</text>
</comment>